<feature type="transmembrane region" description="Helical" evidence="5">
    <location>
        <begin position="75"/>
        <end position="108"/>
    </location>
</feature>
<dbReference type="EMBL" id="CP065682">
    <property type="protein sequence ID" value="QPS32184.1"/>
    <property type="molecule type" value="Genomic_DNA"/>
</dbReference>
<reference evidence="8 10" key="3">
    <citation type="submission" date="2020-12" db="EMBL/GenBank/DDBJ databases">
        <title>FDA dAtabase for Regulatory Grade micrObial Sequences (FDA-ARGOS): Supporting development and validation of Infectious Disease Dx tests.</title>
        <authorList>
            <person name="Sproer C."/>
            <person name="Gronow S."/>
            <person name="Severitt S."/>
            <person name="Schroder I."/>
            <person name="Tallon L."/>
            <person name="Sadzewicz L."/>
            <person name="Zhao X."/>
            <person name="Boylan J."/>
            <person name="Ott S."/>
            <person name="Bowen H."/>
            <person name="Vavikolanu K."/>
            <person name="Mehta A."/>
            <person name="Aluvathingal J."/>
            <person name="Nadendla S."/>
            <person name="Lowell S."/>
            <person name="Myers T."/>
            <person name="Yan Y."/>
            <person name="Sichtig H."/>
        </authorList>
    </citation>
    <scope>NUCLEOTIDE SEQUENCE [LARGE SCALE GENOMIC DNA]</scope>
    <source>
        <strain evidence="8 10">FDAARGOS_902</strain>
    </source>
</reference>
<dbReference type="EMBL" id="LQQR01000007">
    <property type="protein sequence ID" value="KZE22596.1"/>
    <property type="molecule type" value="Genomic_DNA"/>
</dbReference>
<dbReference type="PANTHER" id="PTHR23534">
    <property type="entry name" value="MFS PERMEASE"/>
    <property type="match status" value="1"/>
</dbReference>
<evidence type="ECO:0000256" key="5">
    <source>
        <dbReference type="SAM" id="Phobius"/>
    </source>
</evidence>
<keyword evidence="4 5" id="KW-0472">Membrane</keyword>
<dbReference type="Gene3D" id="1.20.1250.20">
    <property type="entry name" value="MFS general substrate transporter like domains"/>
    <property type="match status" value="1"/>
</dbReference>
<dbReference type="InterPro" id="IPR036259">
    <property type="entry name" value="MFS_trans_sf"/>
</dbReference>
<dbReference type="InterPro" id="IPR020846">
    <property type="entry name" value="MFS_dom"/>
</dbReference>
<feature type="transmembrane region" description="Helical" evidence="5">
    <location>
        <begin position="381"/>
        <end position="400"/>
    </location>
</feature>
<dbReference type="PROSITE" id="PS50850">
    <property type="entry name" value="MFS"/>
    <property type="match status" value="1"/>
</dbReference>
<dbReference type="GO" id="GO:0005886">
    <property type="term" value="C:plasma membrane"/>
    <property type="evidence" value="ECO:0007669"/>
    <property type="project" value="UniProtKB-SubCell"/>
</dbReference>
<feature type="transmembrane region" description="Helical" evidence="5">
    <location>
        <begin position="353"/>
        <end position="375"/>
    </location>
</feature>
<dbReference type="RefSeq" id="WP_063249162.1">
    <property type="nucleotide sequence ID" value="NZ_CBDRLP010000008.1"/>
</dbReference>
<organism evidence="8 10">
    <name type="scientific">Brevibacterium casei</name>
    <dbReference type="NCBI Taxonomy" id="33889"/>
    <lineage>
        <taxon>Bacteria</taxon>
        <taxon>Bacillati</taxon>
        <taxon>Actinomycetota</taxon>
        <taxon>Actinomycetes</taxon>
        <taxon>Micrococcales</taxon>
        <taxon>Brevibacteriaceae</taxon>
        <taxon>Brevibacterium</taxon>
    </lineage>
</organism>
<evidence type="ECO:0000256" key="4">
    <source>
        <dbReference type="ARBA" id="ARBA00023136"/>
    </source>
</evidence>
<dbReference type="KEGG" id="bcau:I6G59_09005"/>
<feature type="transmembrane region" description="Helical" evidence="5">
    <location>
        <begin position="44"/>
        <end position="63"/>
    </location>
</feature>
<feature type="transmembrane region" description="Helical" evidence="5">
    <location>
        <begin position="226"/>
        <end position="246"/>
    </location>
</feature>
<reference evidence="7" key="2">
    <citation type="submission" date="2016-01" db="EMBL/GenBank/DDBJ databases">
        <authorList>
            <person name="Hong K.W."/>
        </authorList>
    </citation>
    <scope>NUCLEOTIDE SEQUENCE</scope>
    <source>
        <strain evidence="7">M40</strain>
    </source>
</reference>
<keyword evidence="2 5" id="KW-0812">Transmembrane</keyword>
<evidence type="ECO:0000256" key="3">
    <source>
        <dbReference type="ARBA" id="ARBA00022989"/>
    </source>
</evidence>
<dbReference type="PANTHER" id="PTHR23534:SF1">
    <property type="entry name" value="MAJOR FACILITATOR SUPERFAMILY PROTEIN"/>
    <property type="match status" value="1"/>
</dbReference>
<feature type="transmembrane region" description="Helical" evidence="5">
    <location>
        <begin position="291"/>
        <end position="308"/>
    </location>
</feature>
<dbReference type="Pfam" id="PF07690">
    <property type="entry name" value="MFS_1"/>
    <property type="match status" value="1"/>
</dbReference>
<evidence type="ECO:0000256" key="2">
    <source>
        <dbReference type="ARBA" id="ARBA00022692"/>
    </source>
</evidence>
<evidence type="ECO:0000259" key="6">
    <source>
        <dbReference type="PROSITE" id="PS50850"/>
    </source>
</evidence>
<protein>
    <submittedName>
        <fullName evidence="8">MFS transporter</fullName>
    </submittedName>
</protein>
<dbReference type="SUPFAM" id="SSF103473">
    <property type="entry name" value="MFS general substrate transporter"/>
    <property type="match status" value="1"/>
</dbReference>
<sequence length="410" mass="42020">MASTFVRNQWALCLAQLFAGIGVATGFAVGGILAEQLTGRTELAGFAQTASILGAGLLALPLARLAQVRNRRWALAVGYGLALTGALLIVVAILAGIALLFFVGMGFFGSATASGLQSRYAATDSAPEQLKGRAMSIVVWATTVGSVLGPNLAEPGSRLGRSLGIDPFAGPFLIAVGGYLLSFVCVLFLRTPRSDRPGVGADRIVAAPTAPRRGGTWAAVRRSPGALLGLLSVVSGHMIMVVTMVMTPVHMDHHGFGLGLIGVTIAGHIFGMYGLSPVFGYLTDRFAPGRVILLGQVLFAAALILGFIDAAGESSFVRLSLALFLLGLGWSACLIAGSTLLTQEIDPAHRIPVQGLSDAGMNLGAAAVAALAGPLLSLGGFAWVTVLGFLVLAVAVAMGIRTGYGARARG</sequence>
<evidence type="ECO:0000313" key="8">
    <source>
        <dbReference type="EMBL" id="QPS32184.1"/>
    </source>
</evidence>
<dbReference type="InterPro" id="IPR011701">
    <property type="entry name" value="MFS"/>
</dbReference>
<gene>
    <name evidence="7" type="ORF">AVW13_06610</name>
    <name evidence="8" type="ORF">I6G59_09005</name>
</gene>
<comment type="subcellular location">
    <subcellularLocation>
        <location evidence="1">Cell membrane</location>
        <topology evidence="1">Multi-pass membrane protein</topology>
    </subcellularLocation>
</comment>
<keyword evidence="3 5" id="KW-1133">Transmembrane helix</keyword>
<feature type="transmembrane region" description="Helical" evidence="5">
    <location>
        <begin position="320"/>
        <end position="341"/>
    </location>
</feature>
<feature type="transmembrane region" description="Helical" evidence="5">
    <location>
        <begin position="258"/>
        <end position="279"/>
    </location>
</feature>
<evidence type="ECO:0000256" key="1">
    <source>
        <dbReference type="ARBA" id="ARBA00004651"/>
    </source>
</evidence>
<evidence type="ECO:0000313" key="9">
    <source>
        <dbReference type="Proteomes" id="UP000076612"/>
    </source>
</evidence>
<evidence type="ECO:0000313" key="7">
    <source>
        <dbReference type="EMBL" id="KZE22596.1"/>
    </source>
</evidence>
<dbReference type="Proteomes" id="UP000594979">
    <property type="component" value="Chromosome"/>
</dbReference>
<dbReference type="GO" id="GO:0022857">
    <property type="term" value="F:transmembrane transporter activity"/>
    <property type="evidence" value="ECO:0007669"/>
    <property type="project" value="InterPro"/>
</dbReference>
<name>A0A165EDB8_9MICO</name>
<proteinExistence type="predicted"/>
<reference evidence="9" key="1">
    <citation type="submission" date="2016-01" db="EMBL/GenBank/DDBJ databases">
        <title>Draft genome of Chromobacterium sp. F49.</title>
        <authorList>
            <person name="Hong K.W."/>
        </authorList>
    </citation>
    <scope>NUCLEOTIDE SEQUENCE [LARGE SCALE GENOMIC DNA]</scope>
    <source>
        <strain evidence="9">M40</strain>
    </source>
</reference>
<dbReference type="Proteomes" id="UP000076612">
    <property type="component" value="Unassembled WGS sequence"/>
</dbReference>
<feature type="domain" description="Major facilitator superfamily (MFS) profile" evidence="6">
    <location>
        <begin position="224"/>
        <end position="410"/>
    </location>
</feature>
<accession>A0A165EDB8</accession>
<feature type="transmembrane region" description="Helical" evidence="5">
    <location>
        <begin position="168"/>
        <end position="189"/>
    </location>
</feature>
<dbReference type="AlphaFoldDB" id="A0A165EDB8"/>
<evidence type="ECO:0000313" key="10">
    <source>
        <dbReference type="Proteomes" id="UP000594979"/>
    </source>
</evidence>